<dbReference type="Proteomes" id="UP000308600">
    <property type="component" value="Unassembled WGS sequence"/>
</dbReference>
<keyword evidence="2" id="KW-1185">Reference proteome</keyword>
<evidence type="ECO:0000313" key="1">
    <source>
        <dbReference type="EMBL" id="TFK72376.1"/>
    </source>
</evidence>
<evidence type="ECO:0000313" key="2">
    <source>
        <dbReference type="Proteomes" id="UP000308600"/>
    </source>
</evidence>
<protein>
    <submittedName>
        <fullName evidence="1">Uncharacterized protein</fullName>
    </submittedName>
</protein>
<proteinExistence type="predicted"/>
<reference evidence="1 2" key="1">
    <citation type="journal article" date="2019" name="Nat. Ecol. Evol.">
        <title>Megaphylogeny resolves global patterns of mushroom evolution.</title>
        <authorList>
            <person name="Varga T."/>
            <person name="Krizsan K."/>
            <person name="Foldi C."/>
            <person name="Dima B."/>
            <person name="Sanchez-Garcia M."/>
            <person name="Sanchez-Ramirez S."/>
            <person name="Szollosi G.J."/>
            <person name="Szarkandi J.G."/>
            <person name="Papp V."/>
            <person name="Albert L."/>
            <person name="Andreopoulos W."/>
            <person name="Angelini C."/>
            <person name="Antonin V."/>
            <person name="Barry K.W."/>
            <person name="Bougher N.L."/>
            <person name="Buchanan P."/>
            <person name="Buyck B."/>
            <person name="Bense V."/>
            <person name="Catcheside P."/>
            <person name="Chovatia M."/>
            <person name="Cooper J."/>
            <person name="Damon W."/>
            <person name="Desjardin D."/>
            <person name="Finy P."/>
            <person name="Geml J."/>
            <person name="Haridas S."/>
            <person name="Hughes K."/>
            <person name="Justo A."/>
            <person name="Karasinski D."/>
            <person name="Kautmanova I."/>
            <person name="Kiss B."/>
            <person name="Kocsube S."/>
            <person name="Kotiranta H."/>
            <person name="LaButti K.M."/>
            <person name="Lechner B.E."/>
            <person name="Liimatainen K."/>
            <person name="Lipzen A."/>
            <person name="Lukacs Z."/>
            <person name="Mihaltcheva S."/>
            <person name="Morgado L.N."/>
            <person name="Niskanen T."/>
            <person name="Noordeloos M.E."/>
            <person name="Ohm R.A."/>
            <person name="Ortiz-Santana B."/>
            <person name="Ovrebo C."/>
            <person name="Racz N."/>
            <person name="Riley R."/>
            <person name="Savchenko A."/>
            <person name="Shiryaev A."/>
            <person name="Soop K."/>
            <person name="Spirin V."/>
            <person name="Szebenyi C."/>
            <person name="Tomsovsky M."/>
            <person name="Tulloss R.E."/>
            <person name="Uehling J."/>
            <person name="Grigoriev I.V."/>
            <person name="Vagvolgyi C."/>
            <person name="Papp T."/>
            <person name="Martin F.M."/>
            <person name="Miettinen O."/>
            <person name="Hibbett D.S."/>
            <person name="Nagy L.G."/>
        </authorList>
    </citation>
    <scope>NUCLEOTIDE SEQUENCE [LARGE SCALE GENOMIC DNA]</scope>
    <source>
        <strain evidence="1 2">NL-1719</strain>
    </source>
</reference>
<organism evidence="1 2">
    <name type="scientific">Pluteus cervinus</name>
    <dbReference type="NCBI Taxonomy" id="181527"/>
    <lineage>
        <taxon>Eukaryota</taxon>
        <taxon>Fungi</taxon>
        <taxon>Dikarya</taxon>
        <taxon>Basidiomycota</taxon>
        <taxon>Agaricomycotina</taxon>
        <taxon>Agaricomycetes</taxon>
        <taxon>Agaricomycetidae</taxon>
        <taxon>Agaricales</taxon>
        <taxon>Pluteineae</taxon>
        <taxon>Pluteaceae</taxon>
        <taxon>Pluteus</taxon>
    </lineage>
</organism>
<dbReference type="EMBL" id="ML208286">
    <property type="protein sequence ID" value="TFK72376.1"/>
    <property type="molecule type" value="Genomic_DNA"/>
</dbReference>
<name>A0ACD3B418_9AGAR</name>
<gene>
    <name evidence="1" type="ORF">BDN72DRAFT_836338</name>
</gene>
<sequence>MNTRYTVTFSILGASCPLFRFVRLRISSTRTVSLQKKDREPIYGLELGWTSTTYGT</sequence>
<accession>A0ACD3B418</accession>